<dbReference type="InterPro" id="IPR036291">
    <property type="entry name" value="NAD(P)-bd_dom_sf"/>
</dbReference>
<comment type="similarity">
    <text evidence="1">Belongs to the short-chain dehydrogenases/reductases (SDR) family.</text>
</comment>
<dbReference type="AlphaFoldDB" id="A0A7V8FJH5"/>
<dbReference type="InterPro" id="IPR002347">
    <property type="entry name" value="SDR_fam"/>
</dbReference>
<name>A0A7V8FJH5_STEMA</name>
<dbReference type="EMBL" id="WNDS01000001">
    <property type="protein sequence ID" value="KAF1017154.1"/>
    <property type="molecule type" value="Genomic_DNA"/>
</dbReference>
<dbReference type="PANTHER" id="PTHR45024:SF2">
    <property type="entry name" value="SCP2 DOMAIN-CONTAINING PROTEIN"/>
    <property type="match status" value="1"/>
</dbReference>
<comment type="caution">
    <text evidence="3">The sequence shown here is derived from an EMBL/GenBank/DDBJ whole genome shotgun (WGS) entry which is preliminary data.</text>
</comment>
<reference evidence="4" key="1">
    <citation type="journal article" date="2020" name="MBio">
        <title>Horizontal gene transfer to a defensive symbiont with a reduced genome amongst a multipartite beetle microbiome.</title>
        <authorList>
            <person name="Waterworth S.C."/>
            <person name="Florez L.V."/>
            <person name="Rees E.R."/>
            <person name="Hertweck C."/>
            <person name="Kaltenpoth M."/>
            <person name="Kwan J.C."/>
        </authorList>
    </citation>
    <scope>NUCLEOTIDE SEQUENCE [LARGE SCALE GENOMIC DNA]</scope>
</reference>
<evidence type="ECO:0000313" key="3">
    <source>
        <dbReference type="EMBL" id="KAF1017154.1"/>
    </source>
</evidence>
<dbReference type="Proteomes" id="UP000487117">
    <property type="component" value="Unassembled WGS sequence"/>
</dbReference>
<sequence length="294" mass="31935">MEQKRHQTDEIFKDKVAIVTGAAHGLGRAYVQALLDRGARVVASDLGTDRAGEGANSALITEAVRALQAGEERLIAHSGRLDHEAGCQQLVELAIAQFGALDILIHNAGWVGYQSIEEQEDDFLERAIGINVRAPIWFSKHAWVHLKQSSSARVVLTTSDRAMYRRYAQPGLAAYAAGKMAQTGIMNALSMEGEPHGILVNAISPVAKTRMWGVAQPPEDLKPEWVAPGVLYLASPLCQDTGVILRASNGQFTATCFCENPGVAYPTNLARVECASVEDIAANWQRIKEFSDTR</sequence>
<organism evidence="3 4">
    <name type="scientific">Stenotrophomonas maltophilia</name>
    <name type="common">Pseudomonas maltophilia</name>
    <name type="synonym">Xanthomonas maltophilia</name>
    <dbReference type="NCBI Taxonomy" id="40324"/>
    <lineage>
        <taxon>Bacteria</taxon>
        <taxon>Pseudomonadati</taxon>
        <taxon>Pseudomonadota</taxon>
        <taxon>Gammaproteobacteria</taxon>
        <taxon>Lysobacterales</taxon>
        <taxon>Lysobacteraceae</taxon>
        <taxon>Stenotrophomonas</taxon>
        <taxon>Stenotrophomonas maltophilia group</taxon>
    </lineage>
</organism>
<evidence type="ECO:0000256" key="1">
    <source>
        <dbReference type="ARBA" id="ARBA00006484"/>
    </source>
</evidence>
<keyword evidence="2" id="KW-0560">Oxidoreductase</keyword>
<dbReference type="PANTHER" id="PTHR45024">
    <property type="entry name" value="DEHYDROGENASES, SHORT CHAIN"/>
    <property type="match status" value="1"/>
</dbReference>
<evidence type="ECO:0000256" key="2">
    <source>
        <dbReference type="ARBA" id="ARBA00023002"/>
    </source>
</evidence>
<dbReference type="GO" id="GO:0016491">
    <property type="term" value="F:oxidoreductase activity"/>
    <property type="evidence" value="ECO:0007669"/>
    <property type="project" value="UniProtKB-KW"/>
</dbReference>
<dbReference type="Gene3D" id="3.40.50.720">
    <property type="entry name" value="NAD(P)-binding Rossmann-like Domain"/>
    <property type="match status" value="1"/>
</dbReference>
<accession>A0A7V8FJH5</accession>
<dbReference type="PRINTS" id="PR00081">
    <property type="entry name" value="GDHRDH"/>
</dbReference>
<dbReference type="SUPFAM" id="SSF51735">
    <property type="entry name" value="NAD(P)-binding Rossmann-fold domains"/>
    <property type="match status" value="1"/>
</dbReference>
<dbReference type="Pfam" id="PF00106">
    <property type="entry name" value="adh_short"/>
    <property type="match status" value="1"/>
</dbReference>
<proteinExistence type="inferred from homology"/>
<protein>
    <submittedName>
        <fullName evidence="3">Putative short-chain type dehydrogenase/reductase</fullName>
    </submittedName>
</protein>
<gene>
    <name evidence="3" type="ORF">GAK31_00413</name>
</gene>
<evidence type="ECO:0000313" key="4">
    <source>
        <dbReference type="Proteomes" id="UP000487117"/>
    </source>
</evidence>
<dbReference type="InterPro" id="IPR051687">
    <property type="entry name" value="Peroxisomal_Beta-Oxidation"/>
</dbReference>